<reference evidence="8 9" key="1">
    <citation type="submission" date="2021-03" db="EMBL/GenBank/DDBJ databases">
        <title>Gelidibacter sp. nov., isolated from costal sediment.</title>
        <authorList>
            <person name="Lun K.-Y."/>
        </authorList>
    </citation>
    <scope>NUCLEOTIDE SEQUENCE [LARGE SCALE GENOMIC DNA]</scope>
    <source>
        <strain evidence="8 9">DF109</strain>
    </source>
</reference>
<gene>
    <name evidence="8" type="ORF">J4051_15685</name>
</gene>
<dbReference type="PROSITE" id="PS51006">
    <property type="entry name" value="PABS_2"/>
    <property type="match status" value="1"/>
</dbReference>
<dbReference type="InterPro" id="IPR051419">
    <property type="entry name" value="Lys/N-term_MeTrsfase_sf"/>
</dbReference>
<evidence type="ECO:0000256" key="5">
    <source>
        <dbReference type="ARBA" id="ARBA00023115"/>
    </source>
</evidence>
<organism evidence="8 9">
    <name type="scientific">Gelidibacter pelagius</name>
    <dbReference type="NCBI Taxonomy" id="2819985"/>
    <lineage>
        <taxon>Bacteria</taxon>
        <taxon>Pseudomonadati</taxon>
        <taxon>Bacteroidota</taxon>
        <taxon>Flavobacteriia</taxon>
        <taxon>Flavobacteriales</taxon>
        <taxon>Flavobacteriaceae</taxon>
        <taxon>Gelidibacter</taxon>
    </lineage>
</organism>
<evidence type="ECO:0000256" key="4">
    <source>
        <dbReference type="ARBA" id="ARBA00022679"/>
    </source>
</evidence>
<evidence type="ECO:0000313" key="9">
    <source>
        <dbReference type="Proteomes" id="UP000681315"/>
    </source>
</evidence>
<feature type="domain" description="PABS" evidence="7">
    <location>
        <begin position="63"/>
        <end position="214"/>
    </location>
</feature>
<evidence type="ECO:0000256" key="2">
    <source>
        <dbReference type="ARBA" id="ARBA00008361"/>
    </source>
</evidence>
<sequence>MAKLLSYLYPITKKIQSKFSGTLEITWYNGKKHLNTKNANYSYGSLQRILKFGLDHIDLNKVNSVLLLGLGGGSVVETLRKDFSYSKQITAVDIDPTVIEIAKNEFGLKEDENLKIVCEDALVFMQLNSTQFDLIIIDLFIDIAVPKAFLEIPFWMDILKASSTNGAILFNASLNKTKSGALKEVIEFLKSHMYHTEVFEKVNNTNTLILSKGL</sequence>
<evidence type="ECO:0000256" key="3">
    <source>
        <dbReference type="ARBA" id="ARBA00022603"/>
    </source>
</evidence>
<evidence type="ECO:0000256" key="1">
    <source>
        <dbReference type="ARBA" id="ARBA00007867"/>
    </source>
</evidence>
<protein>
    <submittedName>
        <fullName evidence="8">Fused MFS/spermidine synthase</fullName>
    </submittedName>
</protein>
<accession>A0ABS3SVE1</accession>
<keyword evidence="3" id="KW-0489">Methyltransferase</keyword>
<evidence type="ECO:0000313" key="8">
    <source>
        <dbReference type="EMBL" id="MBO3099722.1"/>
    </source>
</evidence>
<dbReference type="Pfam" id="PF01564">
    <property type="entry name" value="Spermine_synth"/>
    <property type="match status" value="1"/>
</dbReference>
<dbReference type="Gene3D" id="3.40.50.150">
    <property type="entry name" value="Vaccinia Virus protein VP39"/>
    <property type="match status" value="1"/>
</dbReference>
<proteinExistence type="inferred from homology"/>
<evidence type="ECO:0000259" key="7">
    <source>
        <dbReference type="PROSITE" id="PS51006"/>
    </source>
</evidence>
<dbReference type="PANTHER" id="PTHR12176">
    <property type="entry name" value="SAM-DEPENDENT METHYLTRANSFERASE SUPERFAMILY PROTEIN"/>
    <property type="match status" value="1"/>
</dbReference>
<dbReference type="NCBIfam" id="NF037959">
    <property type="entry name" value="MFS_SpdSyn"/>
    <property type="match status" value="1"/>
</dbReference>
<comment type="similarity">
    <text evidence="2">Belongs to the methyltransferase superfamily.</text>
</comment>
<dbReference type="Proteomes" id="UP000681315">
    <property type="component" value="Unassembled WGS sequence"/>
</dbReference>
<dbReference type="InterPro" id="IPR029063">
    <property type="entry name" value="SAM-dependent_MTases_sf"/>
</dbReference>
<comment type="similarity">
    <text evidence="1">Belongs to the spermidine/spermine synthase family.</text>
</comment>
<dbReference type="RefSeq" id="WP_208234829.1">
    <property type="nucleotide sequence ID" value="NZ_JAGEVG010000020.1"/>
</dbReference>
<dbReference type="EMBL" id="JAGEVG010000020">
    <property type="protein sequence ID" value="MBO3099722.1"/>
    <property type="molecule type" value="Genomic_DNA"/>
</dbReference>
<keyword evidence="9" id="KW-1185">Reference proteome</keyword>
<dbReference type="InterPro" id="IPR030374">
    <property type="entry name" value="PABS"/>
</dbReference>
<evidence type="ECO:0000256" key="6">
    <source>
        <dbReference type="PROSITE-ProRule" id="PRU00354"/>
    </source>
</evidence>
<comment type="caution">
    <text evidence="8">The sequence shown here is derived from an EMBL/GenBank/DDBJ whole genome shotgun (WGS) entry which is preliminary data.</text>
</comment>
<feature type="active site" description="Proton acceptor" evidence="6">
    <location>
        <position position="138"/>
    </location>
</feature>
<keyword evidence="4 6" id="KW-0808">Transferase</keyword>
<keyword evidence="5 6" id="KW-0620">Polyamine biosynthesis</keyword>
<dbReference type="SUPFAM" id="SSF53335">
    <property type="entry name" value="S-adenosyl-L-methionine-dependent methyltransferases"/>
    <property type="match status" value="1"/>
</dbReference>
<name>A0ABS3SVE1_9FLAO</name>
<dbReference type="PANTHER" id="PTHR12176:SF59">
    <property type="entry name" value="METHYLTRANSFERASE DOMAIN-CONTAINING PROTEIN-RELATED"/>
    <property type="match status" value="1"/>
</dbReference>